<dbReference type="InterPro" id="IPR010982">
    <property type="entry name" value="Lambda_DNA-bd_dom_sf"/>
</dbReference>
<dbReference type="eggNOG" id="COG1474">
    <property type="taxonomic scope" value="Bacteria"/>
</dbReference>
<organism evidence="2 3">
    <name type="scientific">Oscillatoria acuminata PCC 6304</name>
    <dbReference type="NCBI Taxonomy" id="56110"/>
    <lineage>
        <taxon>Bacteria</taxon>
        <taxon>Bacillati</taxon>
        <taxon>Cyanobacteriota</taxon>
        <taxon>Cyanophyceae</taxon>
        <taxon>Oscillatoriophycideae</taxon>
        <taxon>Oscillatoriales</taxon>
        <taxon>Oscillatoriaceae</taxon>
        <taxon>Oscillatoria</taxon>
    </lineage>
</organism>
<dbReference type="Pfam" id="PF13443">
    <property type="entry name" value="HTH_26"/>
    <property type="match status" value="1"/>
</dbReference>
<gene>
    <name evidence="2" type="ORF">Oscil6304_0871</name>
</gene>
<name>K9TF09_9CYAN</name>
<dbReference type="SMART" id="SM00530">
    <property type="entry name" value="HTH_XRE"/>
    <property type="match status" value="1"/>
</dbReference>
<dbReference type="Gene3D" id="1.10.260.40">
    <property type="entry name" value="lambda repressor-like DNA-binding domains"/>
    <property type="match status" value="1"/>
</dbReference>
<dbReference type="PANTHER" id="PTHR34301:SF8">
    <property type="entry name" value="ATPASE DOMAIN-CONTAINING PROTEIN"/>
    <property type="match status" value="1"/>
</dbReference>
<dbReference type="InterPro" id="IPR027417">
    <property type="entry name" value="P-loop_NTPase"/>
</dbReference>
<dbReference type="CDD" id="cd00093">
    <property type="entry name" value="HTH_XRE"/>
    <property type="match status" value="1"/>
</dbReference>
<evidence type="ECO:0000259" key="1">
    <source>
        <dbReference type="PROSITE" id="PS50943"/>
    </source>
</evidence>
<dbReference type="Proteomes" id="UP000010367">
    <property type="component" value="Chromosome"/>
</dbReference>
<dbReference type="EMBL" id="CP003607">
    <property type="protein sequence ID" value="AFY80604.1"/>
    <property type="molecule type" value="Genomic_DNA"/>
</dbReference>
<dbReference type="STRING" id="56110.Oscil6304_0871"/>
<feature type="domain" description="HTH cro/C1-type" evidence="1">
    <location>
        <begin position="79"/>
        <end position="122"/>
    </location>
</feature>
<accession>K9TF09</accession>
<proteinExistence type="predicted"/>
<dbReference type="InParanoid" id="K9TF09"/>
<keyword evidence="3" id="KW-1185">Reference proteome</keyword>
<dbReference type="InterPro" id="IPR001387">
    <property type="entry name" value="Cro/C1-type_HTH"/>
</dbReference>
<dbReference type="HOGENOM" id="CLU_021307_2_1_3"/>
<dbReference type="KEGG" id="oac:Oscil6304_0871"/>
<dbReference type="PROSITE" id="PS50943">
    <property type="entry name" value="HTH_CROC1"/>
    <property type="match status" value="1"/>
</dbReference>
<protein>
    <submittedName>
        <fullName evidence="2">Helix-turn-helix protein</fullName>
    </submittedName>
</protein>
<dbReference type="SUPFAM" id="SSF52540">
    <property type="entry name" value="P-loop containing nucleoside triphosphate hydrolases"/>
    <property type="match status" value="1"/>
</dbReference>
<reference evidence="2 3" key="1">
    <citation type="submission" date="2012-06" db="EMBL/GenBank/DDBJ databases">
        <title>Finished chromosome of genome of Oscillatoria acuminata PCC 6304.</title>
        <authorList>
            <consortium name="US DOE Joint Genome Institute"/>
            <person name="Gugger M."/>
            <person name="Coursin T."/>
            <person name="Rippka R."/>
            <person name="Tandeau De Marsac N."/>
            <person name="Huntemann M."/>
            <person name="Wei C.-L."/>
            <person name="Han J."/>
            <person name="Detter J.C."/>
            <person name="Han C."/>
            <person name="Tapia R."/>
            <person name="Davenport K."/>
            <person name="Daligault H."/>
            <person name="Erkkila T."/>
            <person name="Gu W."/>
            <person name="Munk A.C.C."/>
            <person name="Teshima H."/>
            <person name="Xu Y."/>
            <person name="Chain P."/>
            <person name="Chen A."/>
            <person name="Krypides N."/>
            <person name="Mavromatis K."/>
            <person name="Markowitz V."/>
            <person name="Szeto E."/>
            <person name="Ivanova N."/>
            <person name="Mikhailova N."/>
            <person name="Ovchinnikova G."/>
            <person name="Pagani I."/>
            <person name="Pati A."/>
            <person name="Goodwin L."/>
            <person name="Peters L."/>
            <person name="Pitluck S."/>
            <person name="Woyke T."/>
            <person name="Kerfeld C."/>
        </authorList>
    </citation>
    <scope>NUCLEOTIDE SEQUENCE [LARGE SCALE GENOMIC DNA]</scope>
    <source>
        <strain evidence="2 3">PCC 6304</strain>
    </source>
</reference>
<evidence type="ECO:0000313" key="3">
    <source>
        <dbReference type="Proteomes" id="UP000010367"/>
    </source>
</evidence>
<dbReference type="Gene3D" id="3.40.50.300">
    <property type="entry name" value="P-loop containing nucleotide triphosphate hydrolases"/>
    <property type="match status" value="1"/>
</dbReference>
<dbReference type="SUPFAM" id="SSF47413">
    <property type="entry name" value="lambda repressor-like DNA-binding domains"/>
    <property type="match status" value="1"/>
</dbReference>
<evidence type="ECO:0000313" key="2">
    <source>
        <dbReference type="EMBL" id="AFY80604.1"/>
    </source>
</evidence>
<dbReference type="GO" id="GO:0003677">
    <property type="term" value="F:DNA binding"/>
    <property type="evidence" value="ECO:0007669"/>
    <property type="project" value="InterPro"/>
</dbReference>
<sequence length="474" mass="54873">MKTYPCLRLCRSNQEECLTWSLIFEGCLSSVGVGLRQRKRDYNRSRFTESGVMSKRSLRVHRDYIEKAKQSVRRNRFATQRDLAADMGLSRDTISKFLNGKVVDNENFQEICRKLGLDFQEIADFETDSNNDDCVGDIADPVADETESKVSHYVERPPIEDRCYQTVLQPGSLIRIKAPKQMGKSALITQILSRTQTNGYKAIILNLSLADGKVLQDLDYFLKWFCSFVSRKLELPYQNLSEYWEDGLGSNYSCSLYFEEYLLENIDFPVVLALDEVDLLFPYPHIAEDFFKFLRFCHEEAKKTEIWKKLRLIISYSTEVYIPLDIYHSPFNVGEQISLPEFTPPQLKEFAREQGVNLESEEIEKLMNLIGGHPSLLQIAVSRLKRQDITFENLLEMAATEAGIYTDRLRTHLGYLKENPLLSQAMKAAVRTPDPIRLESKLAYQLESLGLVRLEGNDCRIACDLYRQYFRDRL</sequence>
<dbReference type="PANTHER" id="PTHR34301">
    <property type="entry name" value="DNA-BINDING PROTEIN-RELATED"/>
    <property type="match status" value="1"/>
</dbReference>
<dbReference type="Pfam" id="PF14516">
    <property type="entry name" value="AAA_35"/>
    <property type="match status" value="1"/>
</dbReference>
<dbReference type="AlphaFoldDB" id="K9TF09"/>